<dbReference type="Proteomes" id="UP001358586">
    <property type="component" value="Chromosome 7"/>
</dbReference>
<gene>
    <name evidence="2" type="ORF">PVK06_024650</name>
</gene>
<dbReference type="EMBL" id="JARKNE010000007">
    <property type="protein sequence ID" value="KAK5819633.1"/>
    <property type="molecule type" value="Genomic_DNA"/>
</dbReference>
<keyword evidence="1" id="KW-0175">Coiled coil</keyword>
<feature type="coiled-coil region" evidence="1">
    <location>
        <begin position="19"/>
        <end position="87"/>
    </location>
</feature>
<proteinExistence type="predicted"/>
<reference evidence="2 3" key="1">
    <citation type="submission" date="2023-03" db="EMBL/GenBank/DDBJ databases">
        <title>WGS of Gossypium arboreum.</title>
        <authorList>
            <person name="Yu D."/>
        </authorList>
    </citation>
    <scope>NUCLEOTIDE SEQUENCE [LARGE SCALE GENOMIC DNA]</scope>
    <source>
        <tissue evidence="2">Leaf</tissue>
    </source>
</reference>
<accession>A0ABR0PEF8</accession>
<evidence type="ECO:0000256" key="1">
    <source>
        <dbReference type="SAM" id="Coils"/>
    </source>
</evidence>
<keyword evidence="3" id="KW-1185">Reference proteome</keyword>
<evidence type="ECO:0000313" key="2">
    <source>
        <dbReference type="EMBL" id="KAK5819633.1"/>
    </source>
</evidence>
<organism evidence="2 3">
    <name type="scientific">Gossypium arboreum</name>
    <name type="common">Tree cotton</name>
    <name type="synonym">Gossypium nanking</name>
    <dbReference type="NCBI Taxonomy" id="29729"/>
    <lineage>
        <taxon>Eukaryota</taxon>
        <taxon>Viridiplantae</taxon>
        <taxon>Streptophyta</taxon>
        <taxon>Embryophyta</taxon>
        <taxon>Tracheophyta</taxon>
        <taxon>Spermatophyta</taxon>
        <taxon>Magnoliopsida</taxon>
        <taxon>eudicotyledons</taxon>
        <taxon>Gunneridae</taxon>
        <taxon>Pentapetalae</taxon>
        <taxon>rosids</taxon>
        <taxon>malvids</taxon>
        <taxon>Malvales</taxon>
        <taxon>Malvaceae</taxon>
        <taxon>Malvoideae</taxon>
        <taxon>Gossypium</taxon>
    </lineage>
</organism>
<protein>
    <submittedName>
        <fullName evidence="2">Uncharacterized protein</fullName>
    </submittedName>
</protein>
<evidence type="ECO:0000313" key="3">
    <source>
        <dbReference type="Proteomes" id="UP001358586"/>
    </source>
</evidence>
<name>A0ABR0PEF8_GOSAR</name>
<comment type="caution">
    <text evidence="2">The sequence shown here is derived from an EMBL/GenBank/DDBJ whole genome shotgun (WGS) entry which is preliminary data.</text>
</comment>
<sequence length="88" mass="9884">MLSNLEGWVTNLEKSMGGVKETLEVIEGCTDELDSMREQLKDYVVKAISSNQDAMRETLNVAMDDQTENLTKKNDSLKTMVSALKEQI</sequence>